<dbReference type="InterPro" id="IPR052365">
    <property type="entry name" value="THEM4/THEM5_acyl-CoA_thioest"/>
</dbReference>
<keyword evidence="10" id="KW-0443">Lipid metabolism</keyword>
<evidence type="ECO:0000256" key="8">
    <source>
        <dbReference type="ARBA" id="ARBA00022832"/>
    </source>
</evidence>
<name>A0ABT2M4I8_9MYCO</name>
<evidence type="ECO:0000256" key="11">
    <source>
        <dbReference type="ARBA" id="ARBA00023136"/>
    </source>
</evidence>
<evidence type="ECO:0000256" key="15">
    <source>
        <dbReference type="ARBA" id="ARBA00038456"/>
    </source>
</evidence>
<dbReference type="InterPro" id="IPR006683">
    <property type="entry name" value="Thioestr_dom"/>
</dbReference>
<dbReference type="InterPro" id="IPR029069">
    <property type="entry name" value="HotDog_dom_sf"/>
</dbReference>
<evidence type="ECO:0000256" key="17">
    <source>
        <dbReference type="ARBA" id="ARBA00040123"/>
    </source>
</evidence>
<keyword evidence="12" id="KW-0966">Cell projection</keyword>
<reference evidence="26" key="1">
    <citation type="submission" date="2023-07" db="EMBL/GenBank/DDBJ databases">
        <authorList>
            <person name="Deng Y."/>
            <person name="Zhang Y.-Q."/>
        </authorList>
    </citation>
    <scope>NUCLEOTIDE SEQUENCE [LARGE SCALE GENOMIC DNA]</scope>
    <source>
        <strain evidence="26">CPCC 205710</strain>
    </source>
</reference>
<keyword evidence="8" id="KW-0276">Fatty acid metabolism</keyword>
<evidence type="ECO:0000256" key="9">
    <source>
        <dbReference type="ARBA" id="ARBA00022946"/>
    </source>
</evidence>
<keyword evidence="7" id="KW-0378">Hydrolase</keyword>
<keyword evidence="26" id="KW-1185">Reference proteome</keyword>
<evidence type="ECO:0000256" key="14">
    <source>
        <dbReference type="ARBA" id="ARBA00037002"/>
    </source>
</evidence>
<dbReference type="EMBL" id="JAODWD010000001">
    <property type="protein sequence ID" value="MCT7657179.1"/>
    <property type="molecule type" value="Genomic_DNA"/>
</dbReference>
<evidence type="ECO:0000256" key="7">
    <source>
        <dbReference type="ARBA" id="ARBA00022801"/>
    </source>
</evidence>
<dbReference type="Gene3D" id="3.10.129.10">
    <property type="entry name" value="Hotdog Thioesterase"/>
    <property type="match status" value="1"/>
</dbReference>
<sequence length="179" mass="19535">MNEGAAAQPLGRLHTDDPDDPLYVVRSPGGVVLCSSCRRISNCRLGVHTETLRTDGVVISEVQCPRDHEGGRNVAHGGWTAGVLDEIVGHVLLWQGQLAVTGTLQVKFVKPVPVERPLIARAHVVRSEGRRVFVEAELKLAHPDVLVASAEAIMVRRPADHFDRHDEWLRSLDAPGGDQ</sequence>
<evidence type="ECO:0000256" key="13">
    <source>
        <dbReference type="ARBA" id="ARBA00035852"/>
    </source>
</evidence>
<dbReference type="CDD" id="cd03443">
    <property type="entry name" value="PaaI_thioesterase"/>
    <property type="match status" value="1"/>
</dbReference>
<evidence type="ECO:0000256" key="20">
    <source>
        <dbReference type="ARBA" id="ARBA00047734"/>
    </source>
</evidence>
<comment type="similarity">
    <text evidence="15">Belongs to the THEM4/THEM5 thioesterase family.</text>
</comment>
<comment type="catalytic activity">
    <reaction evidence="22">
        <text>dodecanoyl-CoA + H2O = dodecanoate + CoA + H(+)</text>
        <dbReference type="Rhea" id="RHEA:30135"/>
        <dbReference type="ChEBI" id="CHEBI:15377"/>
        <dbReference type="ChEBI" id="CHEBI:15378"/>
        <dbReference type="ChEBI" id="CHEBI:18262"/>
        <dbReference type="ChEBI" id="CHEBI:57287"/>
        <dbReference type="ChEBI" id="CHEBI:57375"/>
    </reaction>
    <physiologicalReaction direction="left-to-right" evidence="22">
        <dbReference type="Rhea" id="RHEA:30136"/>
    </physiologicalReaction>
</comment>
<evidence type="ECO:0000259" key="24">
    <source>
        <dbReference type="Pfam" id="PF03061"/>
    </source>
</evidence>
<protein>
    <recommendedName>
        <fullName evidence="17">Acyl-coenzyme A thioesterase THEM4</fullName>
        <ecNumber evidence="16">3.1.2.2</ecNumber>
    </recommendedName>
    <alternativeName>
        <fullName evidence="18">Thioesterase superfamily member 4</fullName>
    </alternativeName>
</protein>
<evidence type="ECO:0000256" key="19">
    <source>
        <dbReference type="ARBA" id="ARBA00047588"/>
    </source>
</evidence>
<comment type="catalytic activity">
    <reaction evidence="13">
        <text>(5Z,8Z,11Z,14Z)-eicosatetraenoyl-CoA + H2O = (5Z,8Z,11Z,14Z)-eicosatetraenoate + CoA + H(+)</text>
        <dbReference type="Rhea" id="RHEA:40151"/>
        <dbReference type="ChEBI" id="CHEBI:15377"/>
        <dbReference type="ChEBI" id="CHEBI:15378"/>
        <dbReference type="ChEBI" id="CHEBI:32395"/>
        <dbReference type="ChEBI" id="CHEBI:57287"/>
        <dbReference type="ChEBI" id="CHEBI:57368"/>
    </reaction>
    <physiologicalReaction direction="left-to-right" evidence="13">
        <dbReference type="Rhea" id="RHEA:40152"/>
    </physiologicalReaction>
</comment>
<evidence type="ECO:0000256" key="16">
    <source>
        <dbReference type="ARBA" id="ARBA00038848"/>
    </source>
</evidence>
<evidence type="ECO:0000256" key="18">
    <source>
        <dbReference type="ARBA" id="ARBA00043210"/>
    </source>
</evidence>
<dbReference type="PANTHER" id="PTHR12418:SF19">
    <property type="entry name" value="ACYL-COENZYME A THIOESTERASE THEM4"/>
    <property type="match status" value="1"/>
</dbReference>
<evidence type="ECO:0000256" key="21">
    <source>
        <dbReference type="ARBA" id="ARBA00047969"/>
    </source>
</evidence>
<organism evidence="25 26">
    <name type="scientific">Mycobacterium deserti</name>
    <dbReference type="NCBI Taxonomy" id="2978347"/>
    <lineage>
        <taxon>Bacteria</taxon>
        <taxon>Bacillati</taxon>
        <taxon>Actinomycetota</taxon>
        <taxon>Actinomycetes</taxon>
        <taxon>Mycobacteriales</taxon>
        <taxon>Mycobacteriaceae</taxon>
        <taxon>Mycobacterium</taxon>
    </lineage>
</organism>
<evidence type="ECO:0000256" key="10">
    <source>
        <dbReference type="ARBA" id="ARBA00023098"/>
    </source>
</evidence>
<evidence type="ECO:0000256" key="2">
    <source>
        <dbReference type="ARBA" id="ARBA00004496"/>
    </source>
</evidence>
<evidence type="ECO:0000256" key="4">
    <source>
        <dbReference type="ARBA" id="ARBA00022475"/>
    </source>
</evidence>
<evidence type="ECO:0000313" key="25">
    <source>
        <dbReference type="EMBL" id="MCT7657179.1"/>
    </source>
</evidence>
<comment type="subcellular location">
    <subcellularLocation>
        <location evidence="3">Cell projection</location>
        <location evidence="3">Ruffle membrane</location>
    </subcellularLocation>
    <subcellularLocation>
        <location evidence="2">Cytoplasm</location>
    </subcellularLocation>
    <subcellularLocation>
        <location evidence="1">Membrane</location>
        <topology evidence="1">Peripheral membrane protein</topology>
    </subcellularLocation>
</comment>
<evidence type="ECO:0000256" key="1">
    <source>
        <dbReference type="ARBA" id="ARBA00004170"/>
    </source>
</evidence>
<accession>A0ABT2M4I8</accession>
<dbReference type="EC" id="3.1.2.2" evidence="16"/>
<dbReference type="SUPFAM" id="SSF54637">
    <property type="entry name" value="Thioesterase/thiol ester dehydrase-isomerase"/>
    <property type="match status" value="1"/>
</dbReference>
<keyword evidence="6" id="KW-0053">Apoptosis</keyword>
<evidence type="ECO:0000256" key="23">
    <source>
        <dbReference type="ARBA" id="ARBA00048180"/>
    </source>
</evidence>
<feature type="domain" description="Thioesterase" evidence="24">
    <location>
        <begin position="73"/>
        <end position="142"/>
    </location>
</feature>
<evidence type="ECO:0000313" key="26">
    <source>
        <dbReference type="Proteomes" id="UP001206639"/>
    </source>
</evidence>
<comment type="catalytic activity">
    <reaction evidence="21">
        <text>decanoyl-CoA + H2O = decanoate + CoA + H(+)</text>
        <dbReference type="Rhea" id="RHEA:40059"/>
        <dbReference type="ChEBI" id="CHEBI:15377"/>
        <dbReference type="ChEBI" id="CHEBI:15378"/>
        <dbReference type="ChEBI" id="CHEBI:27689"/>
        <dbReference type="ChEBI" id="CHEBI:57287"/>
        <dbReference type="ChEBI" id="CHEBI:61430"/>
    </reaction>
    <physiologicalReaction direction="left-to-right" evidence="21">
        <dbReference type="Rhea" id="RHEA:40060"/>
    </physiologicalReaction>
</comment>
<evidence type="ECO:0000256" key="5">
    <source>
        <dbReference type="ARBA" id="ARBA00022490"/>
    </source>
</evidence>
<keyword evidence="5" id="KW-0963">Cytoplasm</keyword>
<dbReference type="RefSeq" id="WP_260991250.1">
    <property type="nucleotide sequence ID" value="NZ_JAODWD010000001.1"/>
</dbReference>
<dbReference type="Pfam" id="PF03061">
    <property type="entry name" value="4HBT"/>
    <property type="match status" value="1"/>
</dbReference>
<dbReference type="PANTHER" id="PTHR12418">
    <property type="entry name" value="ACYL-COENZYME A THIOESTERASE THEM4"/>
    <property type="match status" value="1"/>
</dbReference>
<dbReference type="Proteomes" id="UP001206639">
    <property type="component" value="Unassembled WGS sequence"/>
</dbReference>
<evidence type="ECO:0000256" key="12">
    <source>
        <dbReference type="ARBA" id="ARBA00023273"/>
    </source>
</evidence>
<keyword evidence="11" id="KW-0472">Membrane</keyword>
<proteinExistence type="inferred from homology"/>
<evidence type="ECO:0000256" key="22">
    <source>
        <dbReference type="ARBA" id="ARBA00048074"/>
    </source>
</evidence>
<evidence type="ECO:0000256" key="3">
    <source>
        <dbReference type="ARBA" id="ARBA00004632"/>
    </source>
</evidence>
<evidence type="ECO:0000256" key="6">
    <source>
        <dbReference type="ARBA" id="ARBA00022703"/>
    </source>
</evidence>
<comment type="catalytic activity">
    <reaction evidence="20">
        <text>hexadecanoyl-CoA + H2O = hexadecanoate + CoA + H(+)</text>
        <dbReference type="Rhea" id="RHEA:16645"/>
        <dbReference type="ChEBI" id="CHEBI:7896"/>
        <dbReference type="ChEBI" id="CHEBI:15377"/>
        <dbReference type="ChEBI" id="CHEBI:15378"/>
        <dbReference type="ChEBI" id="CHEBI:57287"/>
        <dbReference type="ChEBI" id="CHEBI:57379"/>
        <dbReference type="EC" id="3.1.2.2"/>
    </reaction>
    <physiologicalReaction direction="left-to-right" evidence="20">
        <dbReference type="Rhea" id="RHEA:16646"/>
    </physiologicalReaction>
</comment>
<comment type="caution">
    <text evidence="25">The sequence shown here is derived from an EMBL/GenBank/DDBJ whole genome shotgun (WGS) entry which is preliminary data.</text>
</comment>
<gene>
    <name evidence="25" type="ORF">N4S67_01935</name>
</gene>
<comment type="catalytic activity">
    <reaction evidence="23">
        <text>tetradecanoyl-CoA + H2O = tetradecanoate + CoA + H(+)</text>
        <dbReference type="Rhea" id="RHEA:40119"/>
        <dbReference type="ChEBI" id="CHEBI:15377"/>
        <dbReference type="ChEBI" id="CHEBI:15378"/>
        <dbReference type="ChEBI" id="CHEBI:30807"/>
        <dbReference type="ChEBI" id="CHEBI:57287"/>
        <dbReference type="ChEBI" id="CHEBI:57385"/>
    </reaction>
    <physiologicalReaction direction="left-to-right" evidence="23">
        <dbReference type="Rhea" id="RHEA:40120"/>
    </physiologicalReaction>
</comment>
<comment type="catalytic activity">
    <reaction evidence="14">
        <text>(9Z)-octadecenoyl-CoA + H2O = (9Z)-octadecenoate + CoA + H(+)</text>
        <dbReference type="Rhea" id="RHEA:40139"/>
        <dbReference type="ChEBI" id="CHEBI:15377"/>
        <dbReference type="ChEBI" id="CHEBI:15378"/>
        <dbReference type="ChEBI" id="CHEBI:30823"/>
        <dbReference type="ChEBI" id="CHEBI:57287"/>
        <dbReference type="ChEBI" id="CHEBI:57387"/>
    </reaction>
    <physiologicalReaction direction="left-to-right" evidence="14">
        <dbReference type="Rhea" id="RHEA:40140"/>
    </physiologicalReaction>
</comment>
<keyword evidence="4" id="KW-1003">Cell membrane</keyword>
<keyword evidence="9" id="KW-0809">Transit peptide</keyword>
<comment type="catalytic activity">
    <reaction evidence="19">
        <text>octanoyl-CoA + H2O = octanoate + CoA + H(+)</text>
        <dbReference type="Rhea" id="RHEA:30143"/>
        <dbReference type="ChEBI" id="CHEBI:15377"/>
        <dbReference type="ChEBI" id="CHEBI:15378"/>
        <dbReference type="ChEBI" id="CHEBI:25646"/>
        <dbReference type="ChEBI" id="CHEBI:57287"/>
        <dbReference type="ChEBI" id="CHEBI:57386"/>
    </reaction>
    <physiologicalReaction direction="left-to-right" evidence="19">
        <dbReference type="Rhea" id="RHEA:30144"/>
    </physiologicalReaction>
</comment>